<keyword evidence="3" id="KW-0808">Transferase</keyword>
<dbReference type="InterPro" id="IPR016181">
    <property type="entry name" value="Acyl_CoA_acyltransferase"/>
</dbReference>
<evidence type="ECO:0000313" key="4">
    <source>
        <dbReference type="Proteomes" id="UP000241444"/>
    </source>
</evidence>
<dbReference type="Proteomes" id="UP000241444">
    <property type="component" value="Unassembled WGS sequence"/>
</dbReference>
<dbReference type="AlphaFoldDB" id="A0A2P7BN38"/>
<comment type="caution">
    <text evidence="3">The sequence shown here is derived from an EMBL/GenBank/DDBJ whole genome shotgun (WGS) entry which is preliminary data.</text>
</comment>
<feature type="region of interest" description="Disordered" evidence="1">
    <location>
        <begin position="1"/>
        <end position="33"/>
    </location>
</feature>
<feature type="domain" description="BioF2-like acetyltransferase" evidence="2">
    <location>
        <begin position="250"/>
        <end position="399"/>
    </location>
</feature>
<dbReference type="Pfam" id="PF13480">
    <property type="entry name" value="Acetyltransf_6"/>
    <property type="match status" value="1"/>
</dbReference>
<protein>
    <submittedName>
        <fullName evidence="3">GNAT family N-acetyltransferase</fullName>
    </submittedName>
</protein>
<dbReference type="SUPFAM" id="SSF55729">
    <property type="entry name" value="Acyl-CoA N-acyltransferases (Nat)"/>
    <property type="match status" value="1"/>
</dbReference>
<keyword evidence="4" id="KW-1185">Reference proteome</keyword>
<dbReference type="OrthoDB" id="8193702at2"/>
<organism evidence="3 4">
    <name type="scientific">Phyllobacterium brassicacearum</name>
    <dbReference type="NCBI Taxonomy" id="314235"/>
    <lineage>
        <taxon>Bacteria</taxon>
        <taxon>Pseudomonadati</taxon>
        <taxon>Pseudomonadota</taxon>
        <taxon>Alphaproteobacteria</taxon>
        <taxon>Hyphomicrobiales</taxon>
        <taxon>Phyllobacteriaceae</taxon>
        <taxon>Phyllobacterium</taxon>
    </lineage>
</organism>
<sequence length="457" mass="50921">MQHDDRAQATEAVARARRETAVPSQSHHGLSHQVSRVDHSFTNLHYSTIIGGLLIKSCNVNVYIWLINESSPHFRPPHWNQKMSLPPLKAKIISGPEGGAAWNGLGDDSLSGPSQTADWFSHWHSNANADCLVAALYAVDKPVFILPLEVVKKGPVRVAIYAGGPHANCNFPALSRTQKFGRNELANLFDDLHKVRPDIDLVWLSRQLDELGGAKNPLLQLPARENANVSLAITLDRNFDTVLGRNNAKRKRKNHRQHTRRFEEAGGYRIVTATTVSETEAMLSNYFVWKADRVAKAGIKNTYEPAGIKGFFHQLFAAETHAAAPRFQLKALEVAGTYRAVLGKSHAKGQTFIDFIGIADDELASASPGEFLFFEDIQDSCNTDLSIYSFGIGDEPYKRSWCDIEIPTYDTNISLTTKGRMYAGYLAGRERLVQKVKQNDVVWARVKKVRSRLFGKA</sequence>
<accession>A0A2P7BN38</accession>
<gene>
    <name evidence="3" type="ORF">CU102_16890</name>
</gene>
<reference evidence="4" key="1">
    <citation type="submission" date="2017-11" db="EMBL/GenBank/DDBJ databases">
        <authorList>
            <person name="Kuznetsova I."/>
            <person name="Sazanova A."/>
            <person name="Chirak E."/>
            <person name="Safronova V."/>
            <person name="Willems A."/>
        </authorList>
    </citation>
    <scope>NUCLEOTIDE SEQUENCE [LARGE SCALE GENOMIC DNA]</scope>
    <source>
        <strain evidence="4">STM 196</strain>
    </source>
</reference>
<dbReference type="InterPro" id="IPR038740">
    <property type="entry name" value="BioF2-like_GNAT_dom"/>
</dbReference>
<dbReference type="EMBL" id="PGGO01000012">
    <property type="protein sequence ID" value="PSH67874.1"/>
    <property type="molecule type" value="Genomic_DNA"/>
</dbReference>
<evidence type="ECO:0000256" key="1">
    <source>
        <dbReference type="SAM" id="MobiDB-lite"/>
    </source>
</evidence>
<evidence type="ECO:0000313" key="3">
    <source>
        <dbReference type="EMBL" id="PSH67874.1"/>
    </source>
</evidence>
<evidence type="ECO:0000259" key="2">
    <source>
        <dbReference type="Pfam" id="PF13480"/>
    </source>
</evidence>
<name>A0A2P7BN38_9HYPH</name>
<dbReference type="GO" id="GO:0016740">
    <property type="term" value="F:transferase activity"/>
    <property type="evidence" value="ECO:0007669"/>
    <property type="project" value="UniProtKB-KW"/>
</dbReference>
<feature type="compositionally biased region" description="Polar residues" evidence="1">
    <location>
        <begin position="23"/>
        <end position="33"/>
    </location>
</feature>
<proteinExistence type="predicted"/>
<feature type="compositionally biased region" description="Basic and acidic residues" evidence="1">
    <location>
        <begin position="1"/>
        <end position="20"/>
    </location>
</feature>